<evidence type="ECO:0000313" key="9">
    <source>
        <dbReference type="Proteomes" id="UP000220922"/>
    </source>
</evidence>
<dbReference type="GO" id="GO:0004222">
    <property type="term" value="F:metalloendopeptidase activity"/>
    <property type="evidence" value="ECO:0007669"/>
    <property type="project" value="InterPro"/>
</dbReference>
<accession>A0A2H3KMX9</accession>
<dbReference type="EMBL" id="LYXE01000090">
    <property type="protein sequence ID" value="PDV98724.1"/>
    <property type="molecule type" value="Genomic_DNA"/>
</dbReference>
<evidence type="ECO:0000256" key="1">
    <source>
        <dbReference type="ARBA" id="ARBA00022670"/>
    </source>
</evidence>
<protein>
    <submittedName>
        <fullName evidence="8">M3 family oligoendopeptidase</fullName>
    </submittedName>
</protein>
<dbReference type="RefSeq" id="WP_097653142.1">
    <property type="nucleotide sequence ID" value="NZ_LYXE01000090.1"/>
</dbReference>
<dbReference type="AlphaFoldDB" id="A0A2H3KMX9"/>
<keyword evidence="1 6" id="KW-0645">Protease</keyword>
<dbReference type="CDD" id="cd09606">
    <property type="entry name" value="M3B_PepF"/>
    <property type="match status" value="1"/>
</dbReference>
<sequence length="567" mass="64263">MQLSLPTSALETLEWDWNAWRPGFDLLREAPLDASTVATWLATWTTLSNLISETYARLSVATTCDTTDPVAERRFHAFLNDVYPQAMAADQVLKQRLLASGLEPEGFAVPLRHLRAEAALFREANLPLQTEERRLGNEYNRVIGAQTVHWDERELTIAQLAPYFEDPDRKVREQVWQLASTRQLADREVINDLWRQLLALRLQLAANADLPDYRTYAWHARQRFDYTPDDCLRFHEAIEEVAVPAAERVYARRAARLGLDRLRPWDIIARAPEDNPLRPFANGEELAARGEAVLSQVDPVLGTHFGTMRREQLLDLENRKGKAPGGYCTTFAAAGRPFIFMNAVGMATDVRTLLHEAGHAFHVFATDALPYHQQRSVPIEFAEVASMAMELLAAPYLRRGDGGYYADEAAYARARIEHLEGILLFWPYMAVVDAFQHWAYTNPEAADDPSACDTAWDGLWSRFMGALDWSGFESDRMTGWHRKQHIYRYPFYYVEYGMAQLGAVQVWRNALHDQPTAVKRYREALALGGTVTLPELFAAAGARFAFDQGTLQAAVTLIEETIDELQG</sequence>
<proteinExistence type="inferred from homology"/>
<feature type="domain" description="Peptidase M3A/M3B catalytic" evidence="7">
    <location>
        <begin position="165"/>
        <end position="553"/>
    </location>
</feature>
<dbReference type="OrthoDB" id="9762795at2"/>
<evidence type="ECO:0000256" key="3">
    <source>
        <dbReference type="ARBA" id="ARBA00022801"/>
    </source>
</evidence>
<reference evidence="8 9" key="1">
    <citation type="submission" date="2016-05" db="EMBL/GenBank/DDBJ databases">
        <authorList>
            <person name="Lavstsen T."/>
            <person name="Jespersen J.S."/>
        </authorList>
    </citation>
    <scope>NUCLEOTIDE SEQUENCE [LARGE SCALE GENOMIC DNA]</scope>
    <source>
        <strain evidence="8 9">B7-9</strain>
    </source>
</reference>
<keyword evidence="4 6" id="KW-0862">Zinc</keyword>
<organism evidence="8 9">
    <name type="scientific">Candidatus Chloroploca asiatica</name>
    <dbReference type="NCBI Taxonomy" id="1506545"/>
    <lineage>
        <taxon>Bacteria</taxon>
        <taxon>Bacillati</taxon>
        <taxon>Chloroflexota</taxon>
        <taxon>Chloroflexia</taxon>
        <taxon>Chloroflexales</taxon>
        <taxon>Chloroflexineae</taxon>
        <taxon>Oscillochloridaceae</taxon>
        <taxon>Candidatus Chloroploca</taxon>
    </lineage>
</organism>
<dbReference type="GO" id="GO:0006518">
    <property type="term" value="P:peptide metabolic process"/>
    <property type="evidence" value="ECO:0007669"/>
    <property type="project" value="TreeGrafter"/>
</dbReference>
<evidence type="ECO:0000313" key="8">
    <source>
        <dbReference type="EMBL" id="PDV98724.1"/>
    </source>
</evidence>
<dbReference type="GO" id="GO:0006508">
    <property type="term" value="P:proteolysis"/>
    <property type="evidence" value="ECO:0007669"/>
    <property type="project" value="UniProtKB-KW"/>
</dbReference>
<evidence type="ECO:0000256" key="5">
    <source>
        <dbReference type="ARBA" id="ARBA00023049"/>
    </source>
</evidence>
<dbReference type="PANTHER" id="PTHR11804">
    <property type="entry name" value="PROTEASE M3 THIMET OLIGOPEPTIDASE-RELATED"/>
    <property type="match status" value="1"/>
</dbReference>
<comment type="cofactor">
    <cofactor evidence="6">
        <name>Zn(2+)</name>
        <dbReference type="ChEBI" id="CHEBI:29105"/>
    </cofactor>
    <text evidence="6">Binds 1 zinc ion.</text>
</comment>
<gene>
    <name evidence="8" type="ORF">A9Q02_01940</name>
</gene>
<evidence type="ECO:0000259" key="7">
    <source>
        <dbReference type="Pfam" id="PF01432"/>
    </source>
</evidence>
<keyword evidence="5 6" id="KW-0482">Metalloprotease</keyword>
<name>A0A2H3KMX9_9CHLR</name>
<dbReference type="GO" id="GO:0046872">
    <property type="term" value="F:metal ion binding"/>
    <property type="evidence" value="ECO:0007669"/>
    <property type="project" value="UniProtKB-UniRule"/>
</dbReference>
<dbReference type="Proteomes" id="UP000220922">
    <property type="component" value="Unassembled WGS sequence"/>
</dbReference>
<evidence type="ECO:0000256" key="6">
    <source>
        <dbReference type="RuleBase" id="RU003435"/>
    </source>
</evidence>
<keyword evidence="9" id="KW-1185">Reference proteome</keyword>
<comment type="caution">
    <text evidence="8">The sequence shown here is derived from an EMBL/GenBank/DDBJ whole genome shotgun (WGS) entry which is preliminary data.</text>
</comment>
<dbReference type="InterPro" id="IPR045090">
    <property type="entry name" value="Pept_M3A_M3B"/>
</dbReference>
<dbReference type="SUPFAM" id="SSF55486">
    <property type="entry name" value="Metalloproteases ('zincins'), catalytic domain"/>
    <property type="match status" value="1"/>
</dbReference>
<dbReference type="Gene3D" id="1.10.1370.30">
    <property type="match status" value="1"/>
</dbReference>
<evidence type="ECO:0000256" key="4">
    <source>
        <dbReference type="ARBA" id="ARBA00022833"/>
    </source>
</evidence>
<evidence type="ECO:0000256" key="2">
    <source>
        <dbReference type="ARBA" id="ARBA00022723"/>
    </source>
</evidence>
<dbReference type="InterPro" id="IPR001567">
    <property type="entry name" value="Pept_M3A_M3B_dom"/>
</dbReference>
<keyword evidence="2 6" id="KW-0479">Metal-binding</keyword>
<keyword evidence="3 6" id="KW-0378">Hydrolase</keyword>
<comment type="similarity">
    <text evidence="6">Belongs to the peptidase M3 family.</text>
</comment>
<dbReference type="Pfam" id="PF01432">
    <property type="entry name" value="Peptidase_M3"/>
    <property type="match status" value="1"/>
</dbReference>
<dbReference type="PANTHER" id="PTHR11804:SF48">
    <property type="entry name" value="PUTATIVE-RELATED"/>
    <property type="match status" value="1"/>
</dbReference>